<comment type="caution">
    <text evidence="2">The sequence shown here is derived from an EMBL/GenBank/DDBJ whole genome shotgun (WGS) entry which is preliminary data.</text>
</comment>
<dbReference type="InterPro" id="IPR012551">
    <property type="entry name" value="DUF1707_SHOCT-like"/>
</dbReference>
<dbReference type="AlphaFoldDB" id="A0A0C2VSB2"/>
<dbReference type="Proteomes" id="UP000325576">
    <property type="component" value="Unassembled WGS sequence"/>
</dbReference>
<evidence type="ECO:0000313" key="3">
    <source>
        <dbReference type="Proteomes" id="UP000325576"/>
    </source>
</evidence>
<dbReference type="KEGG" id="reb:XU06_05130"/>
<dbReference type="PANTHER" id="PTHR40763">
    <property type="entry name" value="MEMBRANE PROTEIN-RELATED"/>
    <property type="match status" value="1"/>
</dbReference>
<gene>
    <name evidence="2" type="ORF">BS297_10610</name>
</gene>
<name>A0A0C2VSB2_RHOER</name>
<organism evidence="2 3">
    <name type="scientific">Rhodococcus erythropolis</name>
    <name type="common">Arthrobacter picolinophilus</name>
    <dbReference type="NCBI Taxonomy" id="1833"/>
    <lineage>
        <taxon>Bacteria</taxon>
        <taxon>Bacillati</taxon>
        <taxon>Actinomycetota</taxon>
        <taxon>Actinomycetes</taxon>
        <taxon>Mycobacteriales</taxon>
        <taxon>Nocardiaceae</taxon>
        <taxon>Rhodococcus</taxon>
        <taxon>Rhodococcus erythropolis group</taxon>
    </lineage>
</organism>
<reference evidence="2 3" key="1">
    <citation type="journal article" date="2017" name="Poromechanics V (2013)">
        <title>Genomic Characterization of the Arsenic-Tolerant Actinobacterium, &lt;i&gt;Rhodococcus erythropolis&lt;/i&gt; S43.</title>
        <authorList>
            <person name="Retamal-Morales G."/>
            <person name="Mehnert M."/>
            <person name="Schwabe R."/>
            <person name="Tischler D."/>
            <person name="Schloemann M."/>
            <person name="Levican G.J."/>
        </authorList>
    </citation>
    <scope>NUCLEOTIDE SEQUENCE [LARGE SCALE GENOMIC DNA]</scope>
    <source>
        <strain evidence="2 3">S43</strain>
    </source>
</reference>
<sequence>MEARNLRVSDAEREHVGELLQKAVGQGMLSLGEFTERMDTALAAKTRGELNSVLADLPGITLISDYDPPAYPNAGQPMYQGQPYPAPTYQPQPPPVHPSLPYRAPVGAPVVGNYGTANAAVIRGRMATVTRNGAWIVPPSVVVDTRMSSVTIDFTRAVMQTQVVNISIDDYASSISLIVPEEATVDMNGVEAVGGSASNKVRSGPQMGPLHLVVHGKVRFGSVTAKHPFGTTIRKMFGS</sequence>
<proteinExistence type="predicted"/>
<evidence type="ECO:0000259" key="1">
    <source>
        <dbReference type="Pfam" id="PF08044"/>
    </source>
</evidence>
<accession>A0A0C2VSB2</accession>
<protein>
    <recommendedName>
        <fullName evidence="1">DUF1707 domain-containing protein</fullName>
    </recommendedName>
</protein>
<feature type="domain" description="DUF1707" evidence="1">
    <location>
        <begin position="6"/>
        <end position="58"/>
    </location>
</feature>
<evidence type="ECO:0000313" key="2">
    <source>
        <dbReference type="EMBL" id="KAB2585396.1"/>
    </source>
</evidence>
<dbReference type="Pfam" id="PF08044">
    <property type="entry name" value="DUF1707"/>
    <property type="match status" value="1"/>
</dbReference>
<dbReference type="EMBL" id="MRBO01000336">
    <property type="protein sequence ID" value="KAB2585396.1"/>
    <property type="molecule type" value="Genomic_DNA"/>
</dbReference>
<dbReference type="RefSeq" id="WP_042950911.1">
    <property type="nucleotide sequence ID" value="NZ_CP011295.1"/>
</dbReference>
<dbReference type="PANTHER" id="PTHR40763:SF5">
    <property type="entry name" value="MEMBRANE PROTEIN"/>
    <property type="match status" value="1"/>
</dbReference>